<dbReference type="InterPro" id="IPR021814">
    <property type="entry name" value="DUF3394"/>
</dbReference>
<evidence type="ECO:0000256" key="1">
    <source>
        <dbReference type="RuleBase" id="RU369079"/>
    </source>
</evidence>
<keyword evidence="6" id="KW-1185">Reference proteome</keyword>
<feature type="transmembrane region" description="Helical" evidence="3">
    <location>
        <begin position="30"/>
        <end position="46"/>
    </location>
</feature>
<dbReference type="Proteomes" id="UP000189177">
    <property type="component" value="Unassembled WGS sequence"/>
</dbReference>
<comment type="function">
    <text evidence="1">Part of the tripartite ATP-independent periplasmic (TRAP) transport system.</text>
</comment>
<feature type="transmembrane region" description="Helical" evidence="3">
    <location>
        <begin position="696"/>
        <end position="718"/>
    </location>
</feature>
<feature type="transmembrane region" description="Helical" evidence="3">
    <location>
        <begin position="418"/>
        <end position="439"/>
    </location>
</feature>
<dbReference type="Pfam" id="PF11874">
    <property type="entry name" value="DUF3394"/>
    <property type="match status" value="1"/>
</dbReference>
<gene>
    <name evidence="5" type="ORF">B1A74_08295</name>
</gene>
<evidence type="ECO:0000256" key="2">
    <source>
        <dbReference type="SAM" id="MobiDB-lite"/>
    </source>
</evidence>
<feature type="transmembrane region" description="Helical" evidence="3">
    <location>
        <begin position="568"/>
        <end position="594"/>
    </location>
</feature>
<feature type="transmembrane region" description="Helical" evidence="3">
    <location>
        <begin position="182"/>
        <end position="200"/>
    </location>
</feature>
<feature type="domain" description="TRAP C4-dicarboxylate transport system permease DctM subunit" evidence="4">
    <location>
        <begin position="450"/>
        <end position="721"/>
    </location>
</feature>
<feature type="transmembrane region" description="Helical" evidence="3">
    <location>
        <begin position="66"/>
        <end position="83"/>
    </location>
</feature>
<feature type="region of interest" description="Disordered" evidence="2">
    <location>
        <begin position="1"/>
        <end position="20"/>
    </location>
</feature>
<proteinExistence type="predicted"/>
<keyword evidence="1" id="KW-1003">Cell membrane</keyword>
<keyword evidence="3" id="KW-0472">Membrane</keyword>
<keyword evidence="3" id="KW-0812">Transmembrane</keyword>
<dbReference type="NCBIfam" id="TIGR02123">
    <property type="entry name" value="TRAP_fused"/>
    <property type="match status" value="1"/>
</dbReference>
<comment type="subcellular location">
    <subcellularLocation>
        <location evidence="1">Cell inner membrane</location>
        <topology evidence="1">Multi-pass membrane protein</topology>
    </subcellularLocation>
</comment>
<evidence type="ECO:0000313" key="6">
    <source>
        <dbReference type="Proteomes" id="UP000189177"/>
    </source>
</evidence>
<feature type="transmembrane region" description="Helical" evidence="3">
    <location>
        <begin position="356"/>
        <end position="373"/>
    </location>
</feature>
<dbReference type="InterPro" id="IPR011853">
    <property type="entry name" value="TRAP_DctM-Dct_fused"/>
</dbReference>
<feature type="transmembrane region" description="Helical" evidence="3">
    <location>
        <begin position="152"/>
        <end position="170"/>
    </location>
</feature>
<dbReference type="GO" id="GO:0005886">
    <property type="term" value="C:plasma membrane"/>
    <property type="evidence" value="ECO:0007669"/>
    <property type="project" value="UniProtKB-SubCell"/>
</dbReference>
<keyword evidence="3" id="KW-1133">Transmembrane helix</keyword>
<feature type="transmembrane region" description="Helical" evidence="3">
    <location>
        <begin position="755"/>
        <end position="774"/>
    </location>
</feature>
<feature type="transmembrane region" description="Helical" evidence="3">
    <location>
        <begin position="249"/>
        <end position="272"/>
    </location>
</feature>
<accession>A0A1V2ZY20</accession>
<dbReference type="RefSeq" id="WP_018946942.1">
    <property type="nucleotide sequence ID" value="NZ_MUZR01000028.1"/>
</dbReference>
<feature type="transmembrane region" description="Helical" evidence="3">
    <location>
        <begin position="651"/>
        <end position="684"/>
    </location>
</feature>
<feature type="transmembrane region" description="Helical" evidence="3">
    <location>
        <begin position="884"/>
        <end position="900"/>
    </location>
</feature>
<dbReference type="Pfam" id="PF06808">
    <property type="entry name" value="DctM"/>
    <property type="match status" value="2"/>
</dbReference>
<dbReference type="PANTHER" id="PTHR43849:SF2">
    <property type="entry name" value="BLL3936 PROTEIN"/>
    <property type="match status" value="1"/>
</dbReference>
<feature type="transmembrane region" description="Helical" evidence="3">
    <location>
        <begin position="207"/>
        <end position="229"/>
    </location>
</feature>
<feature type="transmembrane region" description="Helical" evidence="3">
    <location>
        <begin position="379"/>
        <end position="398"/>
    </location>
</feature>
<dbReference type="OrthoDB" id="9759894at2"/>
<feature type="transmembrane region" description="Helical" evidence="3">
    <location>
        <begin position="606"/>
        <end position="631"/>
    </location>
</feature>
<reference evidence="5 6" key="1">
    <citation type="submission" date="2017-02" db="EMBL/GenBank/DDBJ databases">
        <title>Genomic diversity within the haloalkaliphilic genus Thioalkalivibrio.</title>
        <authorList>
            <person name="Ahn A.-C."/>
            <person name="Meier-Kolthoff J."/>
            <person name="Overmars L."/>
            <person name="Richter M."/>
            <person name="Woyke T."/>
            <person name="Sorokin D.Y."/>
            <person name="Muyzer G."/>
        </authorList>
    </citation>
    <scope>NUCLEOTIDE SEQUENCE [LARGE SCALE GENOMIC DNA]</scope>
    <source>
        <strain evidence="5 6">HL17</strain>
    </source>
</reference>
<comment type="caution">
    <text evidence="5">The sequence shown here is derived from an EMBL/GenBank/DDBJ whole genome shotgun (WGS) entry which is preliminary data.</text>
</comment>
<feature type="transmembrane region" description="Helical" evidence="3">
    <location>
        <begin position="122"/>
        <end position="140"/>
    </location>
</feature>
<feature type="transmembrane region" description="Helical" evidence="3">
    <location>
        <begin position="491"/>
        <end position="509"/>
    </location>
</feature>
<sequence>MTEPERTPPQSAAPQEIETGARHPGTATRSLIFVVAVAWSLFQLWIASPLPDALDWFTVSDTDARAVHLAFAVFLAFLLFPAFRPTARRALPTRAFGFAYGLGGLALLALGAWQFAGLERLGEVYAALGVALLAVAWPLLRGRDPLDRVPLTDWIYAGVAAFSALYLYLFHEALGQRAGAPTEVDLILAGVGLILLLEAARRVLGPALTLIAAIFLFYTFAGPLMPDIIAHRGASYPRAMAQQWLSNEGVFGIALGVSTSFVFLFVLFGALLERAGAGDYFIRVAFALLGHMRGGPAKAAVIASGMTGLVSGSSIANTVTTGTFTIPLMKRVGFPAHKAGAIEVASSVNGQLMPPVMGAAAFLMVEYVGITYVEVLKHAILPALIAYIALLYIVHLEACKGGMEGLQRAVGGTLRGRLIAFGLTLSSLIILAAAVYWGLGWIKDVADERAAWIIAGLLFAAYLVLLWIAAREPDPEPLDTDRPLPRIGPTVLAGMHFILPLVVLVWALVVERLSPGLAAFWAVAFMIFIVLTQRPLVALFRRSGGLLQATWAGIWELFNGFATGARNMIGIGVATAAAGIIVGTVAMTGLGLVLTDVVDTLSGGNLLLVLLLTAVISLILGLGLPTTANYIVVATLMAPIVVELGAQNDVLIPLIAAHLFVFYFGIMADVTPPVGLASFAGAAVAKADPVRTGLQAFAYSLRTVALPFFFIFNSQLLLIGVDNVFQLALVFFGSLAGILAFTAATQGWFLTRSRYWESALLLVVAFTLLAPTVLMDRIAPAHVSEDPATLTEVVDAAPEGANLRLRATGLDLEGREVTRTVMFPLSERRDDPLERLSEAGLDVDPEERTRIRTVAFGSPAARVGLEGGWEITAVLVPTDRPSPYWFYLPALALGLVVVWNQRRRDPPAGPGPATAAPTLPA</sequence>
<dbReference type="GO" id="GO:0022857">
    <property type="term" value="F:transmembrane transporter activity"/>
    <property type="evidence" value="ECO:0007669"/>
    <property type="project" value="UniProtKB-UniRule"/>
</dbReference>
<evidence type="ECO:0000259" key="4">
    <source>
        <dbReference type="Pfam" id="PF06808"/>
    </source>
</evidence>
<dbReference type="InterPro" id="IPR010656">
    <property type="entry name" value="DctM"/>
</dbReference>
<dbReference type="AlphaFoldDB" id="A0A1V2ZY20"/>
<feature type="domain" description="TRAP C4-dicarboxylate transport system permease DctM subunit" evidence="4">
    <location>
        <begin position="192"/>
        <end position="411"/>
    </location>
</feature>
<feature type="transmembrane region" description="Helical" evidence="3">
    <location>
        <begin position="724"/>
        <end position="743"/>
    </location>
</feature>
<keyword evidence="1" id="KW-0813">Transport</keyword>
<protein>
    <submittedName>
        <fullName evidence="5">C4-dicarboxylate ABC transporter</fullName>
    </submittedName>
</protein>
<dbReference type="STRING" id="252474.B1A74_08295"/>
<organism evidence="5 6">
    <name type="scientific">Thioalkalivibrio halophilus</name>
    <dbReference type="NCBI Taxonomy" id="252474"/>
    <lineage>
        <taxon>Bacteria</taxon>
        <taxon>Pseudomonadati</taxon>
        <taxon>Pseudomonadota</taxon>
        <taxon>Gammaproteobacteria</taxon>
        <taxon>Chromatiales</taxon>
        <taxon>Ectothiorhodospiraceae</taxon>
        <taxon>Thioalkalivibrio</taxon>
    </lineage>
</organism>
<keyword evidence="1" id="KW-0997">Cell inner membrane</keyword>
<dbReference type="PANTHER" id="PTHR43849">
    <property type="entry name" value="BLL3936 PROTEIN"/>
    <property type="match status" value="1"/>
</dbReference>
<dbReference type="EMBL" id="MUZR01000028">
    <property type="protein sequence ID" value="OOC09965.1"/>
    <property type="molecule type" value="Genomic_DNA"/>
</dbReference>
<feature type="transmembrane region" description="Helical" evidence="3">
    <location>
        <begin position="95"/>
        <end position="116"/>
    </location>
</feature>
<feature type="transmembrane region" description="Helical" evidence="3">
    <location>
        <begin position="515"/>
        <end position="532"/>
    </location>
</feature>
<evidence type="ECO:0000313" key="5">
    <source>
        <dbReference type="EMBL" id="OOC09965.1"/>
    </source>
</evidence>
<feature type="transmembrane region" description="Helical" evidence="3">
    <location>
        <begin position="451"/>
        <end position="470"/>
    </location>
</feature>
<evidence type="ECO:0000256" key="3">
    <source>
        <dbReference type="SAM" id="Phobius"/>
    </source>
</evidence>
<name>A0A1V2ZY20_9GAMM</name>